<dbReference type="InterPro" id="IPR013633">
    <property type="entry name" value="NRDE-2"/>
</dbReference>
<dbReference type="SMART" id="SM00386">
    <property type="entry name" value="HAT"/>
    <property type="match status" value="2"/>
</dbReference>
<dbReference type="InterPro" id="IPR011990">
    <property type="entry name" value="TPR-like_helical_dom_sf"/>
</dbReference>
<dbReference type="SUPFAM" id="SSF48452">
    <property type="entry name" value="TPR-like"/>
    <property type="match status" value="1"/>
</dbReference>
<sequence length="242" mass="28017">MQDLVTKLVMEDKISSHGSNGGNFSPFGSKDLTTRFRKSLKLRPPQWFNRETHAEGSKQPSLGRHLDQLGPLKCWESICEGLQIFPYNPELCSALVQIGNLYTTPNKLRRMFDEYCQKKQSVVIWIFALSFEISRGGTQHRVRGLFERALGNDTMRHSVLLWRCYIAYEVDITCDPTAARRIFFRAIHACPWSKKLWMDGFVKLNSILSAKELSDLQEVMRDKELNLRTDIYEILLQDELAL</sequence>
<dbReference type="InterPro" id="IPR003107">
    <property type="entry name" value="HAT"/>
</dbReference>
<comment type="similarity">
    <text evidence="2">Belongs to the NRDE2 family.</text>
</comment>
<evidence type="ECO:0000256" key="2">
    <source>
        <dbReference type="ARBA" id="ARBA00009265"/>
    </source>
</evidence>
<gene>
    <name evidence="4" type="ORF">TorRG33x02_053400</name>
</gene>
<dbReference type="AlphaFoldDB" id="A0A2P5FLP8"/>
<comment type="subcellular location">
    <subcellularLocation>
        <location evidence="1">Nucleus</location>
    </subcellularLocation>
</comment>
<evidence type="ECO:0000256" key="3">
    <source>
        <dbReference type="ARBA" id="ARBA00023242"/>
    </source>
</evidence>
<name>A0A2P5FLP8_TREOI</name>
<reference evidence="5" key="1">
    <citation type="submission" date="2016-06" db="EMBL/GenBank/DDBJ databases">
        <title>Parallel loss of symbiosis genes in relatives of nitrogen-fixing non-legume Parasponia.</title>
        <authorList>
            <person name="Van Velzen R."/>
            <person name="Holmer R."/>
            <person name="Bu F."/>
            <person name="Rutten L."/>
            <person name="Van Zeijl A."/>
            <person name="Liu W."/>
            <person name="Santuari L."/>
            <person name="Cao Q."/>
            <person name="Sharma T."/>
            <person name="Shen D."/>
            <person name="Roswanjaya Y."/>
            <person name="Wardhani T."/>
            <person name="Kalhor M.S."/>
            <person name="Jansen J."/>
            <person name="Van den Hoogen J."/>
            <person name="Gungor B."/>
            <person name="Hartog M."/>
            <person name="Hontelez J."/>
            <person name="Verver J."/>
            <person name="Yang W.-C."/>
            <person name="Schijlen E."/>
            <person name="Repin R."/>
            <person name="Schilthuizen M."/>
            <person name="Schranz E."/>
            <person name="Heidstra R."/>
            <person name="Miyata K."/>
            <person name="Fedorova E."/>
            <person name="Kohlen W."/>
            <person name="Bisseling T."/>
            <person name="Smit S."/>
            <person name="Geurts R."/>
        </authorList>
    </citation>
    <scope>NUCLEOTIDE SEQUENCE [LARGE SCALE GENOMIC DNA]</scope>
    <source>
        <strain evidence="5">cv. RG33-2</strain>
    </source>
</reference>
<dbReference type="Proteomes" id="UP000237000">
    <property type="component" value="Unassembled WGS sequence"/>
</dbReference>
<dbReference type="OrthoDB" id="297219at2759"/>
<dbReference type="InParanoid" id="A0A2P5FLP8"/>
<dbReference type="Gene3D" id="1.25.40.10">
    <property type="entry name" value="Tetratricopeptide repeat domain"/>
    <property type="match status" value="1"/>
</dbReference>
<keyword evidence="3" id="KW-0539">Nucleus</keyword>
<proteinExistence type="inferred from homology"/>
<dbReference type="PANTHER" id="PTHR13471:SF0">
    <property type="entry name" value="NUCLEAR EXOSOME REGULATOR NRDE2"/>
    <property type="match status" value="1"/>
</dbReference>
<dbReference type="GO" id="GO:0071013">
    <property type="term" value="C:catalytic step 2 spliceosome"/>
    <property type="evidence" value="ECO:0007669"/>
    <property type="project" value="TreeGrafter"/>
</dbReference>
<evidence type="ECO:0000256" key="1">
    <source>
        <dbReference type="ARBA" id="ARBA00004123"/>
    </source>
</evidence>
<accession>A0A2P5FLP8</accession>
<dbReference type="STRING" id="63057.A0A2P5FLP8"/>
<dbReference type="EMBL" id="JXTC01000022">
    <property type="protein sequence ID" value="PON98725.1"/>
    <property type="molecule type" value="Genomic_DNA"/>
</dbReference>
<keyword evidence="5" id="KW-1185">Reference proteome</keyword>
<dbReference type="PANTHER" id="PTHR13471">
    <property type="entry name" value="TETRATRICOPEPTIDE-LIKE HELICAL"/>
    <property type="match status" value="1"/>
</dbReference>
<evidence type="ECO:0000313" key="5">
    <source>
        <dbReference type="Proteomes" id="UP000237000"/>
    </source>
</evidence>
<evidence type="ECO:0000313" key="4">
    <source>
        <dbReference type="EMBL" id="PON98725.1"/>
    </source>
</evidence>
<protein>
    <submittedName>
        <fullName evidence="4">HAT (Half-A-TPR) repeat</fullName>
    </submittedName>
</protein>
<dbReference type="GO" id="GO:0031048">
    <property type="term" value="P:regulatory ncRNA-mediated heterochromatin formation"/>
    <property type="evidence" value="ECO:0007669"/>
    <property type="project" value="TreeGrafter"/>
</dbReference>
<dbReference type="GO" id="GO:1902369">
    <property type="term" value="P:negative regulation of RNA catabolic process"/>
    <property type="evidence" value="ECO:0007669"/>
    <property type="project" value="TreeGrafter"/>
</dbReference>
<dbReference type="GO" id="GO:0006396">
    <property type="term" value="P:RNA processing"/>
    <property type="evidence" value="ECO:0007669"/>
    <property type="project" value="InterPro"/>
</dbReference>
<comment type="caution">
    <text evidence="4">The sequence shown here is derived from an EMBL/GenBank/DDBJ whole genome shotgun (WGS) entry which is preliminary data.</text>
</comment>
<organism evidence="4 5">
    <name type="scientific">Trema orientale</name>
    <name type="common">Charcoal tree</name>
    <name type="synonym">Celtis orientalis</name>
    <dbReference type="NCBI Taxonomy" id="63057"/>
    <lineage>
        <taxon>Eukaryota</taxon>
        <taxon>Viridiplantae</taxon>
        <taxon>Streptophyta</taxon>
        <taxon>Embryophyta</taxon>
        <taxon>Tracheophyta</taxon>
        <taxon>Spermatophyta</taxon>
        <taxon>Magnoliopsida</taxon>
        <taxon>eudicotyledons</taxon>
        <taxon>Gunneridae</taxon>
        <taxon>Pentapetalae</taxon>
        <taxon>rosids</taxon>
        <taxon>fabids</taxon>
        <taxon>Rosales</taxon>
        <taxon>Cannabaceae</taxon>
        <taxon>Trema</taxon>
    </lineage>
</organism>